<accession>A0AAD7KA29</accession>
<sequence length="165" mass="17506">MCALTHPRHRRSTGAMRRGSVLSETVVRNPHNPRVPRFQLKPPTLTRGTQVAARVSAAAGKGLIMADKDSTAVVKALTPAAKASAAVAASEADLEAAGVEASNGLSGEEIPAEVIMPTHLFTRTNMRPPRADPHPPLGRLPSEHPKGQSSFLRSAQRSASVKWRG</sequence>
<protein>
    <submittedName>
        <fullName evidence="2">Uncharacterized protein</fullName>
    </submittedName>
</protein>
<dbReference type="AlphaFoldDB" id="A0AAD7KA29"/>
<feature type="region of interest" description="Disordered" evidence="1">
    <location>
        <begin position="124"/>
        <end position="165"/>
    </location>
</feature>
<comment type="caution">
    <text evidence="2">The sequence shown here is derived from an EMBL/GenBank/DDBJ whole genome shotgun (WGS) entry which is preliminary data.</text>
</comment>
<gene>
    <name evidence="2" type="ORF">B0H16DRAFT_1498110</name>
</gene>
<dbReference type="EMBL" id="JARKIB010000004">
    <property type="protein sequence ID" value="KAJ7781359.1"/>
    <property type="molecule type" value="Genomic_DNA"/>
</dbReference>
<proteinExistence type="predicted"/>
<evidence type="ECO:0000313" key="3">
    <source>
        <dbReference type="Proteomes" id="UP001215598"/>
    </source>
</evidence>
<name>A0AAD7KA29_9AGAR</name>
<evidence type="ECO:0000313" key="2">
    <source>
        <dbReference type="EMBL" id="KAJ7781359.1"/>
    </source>
</evidence>
<dbReference type="Proteomes" id="UP001215598">
    <property type="component" value="Unassembled WGS sequence"/>
</dbReference>
<feature type="compositionally biased region" description="Polar residues" evidence="1">
    <location>
        <begin position="147"/>
        <end position="159"/>
    </location>
</feature>
<evidence type="ECO:0000256" key="1">
    <source>
        <dbReference type="SAM" id="MobiDB-lite"/>
    </source>
</evidence>
<keyword evidence="3" id="KW-1185">Reference proteome</keyword>
<reference evidence="2" key="1">
    <citation type="submission" date="2023-03" db="EMBL/GenBank/DDBJ databases">
        <title>Massive genome expansion in bonnet fungi (Mycena s.s.) driven by repeated elements and novel gene families across ecological guilds.</title>
        <authorList>
            <consortium name="Lawrence Berkeley National Laboratory"/>
            <person name="Harder C.B."/>
            <person name="Miyauchi S."/>
            <person name="Viragh M."/>
            <person name="Kuo A."/>
            <person name="Thoen E."/>
            <person name="Andreopoulos B."/>
            <person name="Lu D."/>
            <person name="Skrede I."/>
            <person name="Drula E."/>
            <person name="Henrissat B."/>
            <person name="Morin E."/>
            <person name="Kohler A."/>
            <person name="Barry K."/>
            <person name="LaButti K."/>
            <person name="Morin E."/>
            <person name="Salamov A."/>
            <person name="Lipzen A."/>
            <person name="Mereny Z."/>
            <person name="Hegedus B."/>
            <person name="Baldrian P."/>
            <person name="Stursova M."/>
            <person name="Weitz H."/>
            <person name="Taylor A."/>
            <person name="Grigoriev I.V."/>
            <person name="Nagy L.G."/>
            <person name="Martin F."/>
            <person name="Kauserud H."/>
        </authorList>
    </citation>
    <scope>NUCLEOTIDE SEQUENCE</scope>
    <source>
        <strain evidence="2">CBHHK182m</strain>
    </source>
</reference>
<organism evidence="2 3">
    <name type="scientific">Mycena metata</name>
    <dbReference type="NCBI Taxonomy" id="1033252"/>
    <lineage>
        <taxon>Eukaryota</taxon>
        <taxon>Fungi</taxon>
        <taxon>Dikarya</taxon>
        <taxon>Basidiomycota</taxon>
        <taxon>Agaricomycotina</taxon>
        <taxon>Agaricomycetes</taxon>
        <taxon>Agaricomycetidae</taxon>
        <taxon>Agaricales</taxon>
        <taxon>Marasmiineae</taxon>
        <taxon>Mycenaceae</taxon>
        <taxon>Mycena</taxon>
    </lineage>
</organism>